<organism evidence="1 2">
    <name type="scientific">Adiantum capillus-veneris</name>
    <name type="common">Maidenhair fern</name>
    <dbReference type="NCBI Taxonomy" id="13818"/>
    <lineage>
        <taxon>Eukaryota</taxon>
        <taxon>Viridiplantae</taxon>
        <taxon>Streptophyta</taxon>
        <taxon>Embryophyta</taxon>
        <taxon>Tracheophyta</taxon>
        <taxon>Polypodiopsida</taxon>
        <taxon>Polypodiidae</taxon>
        <taxon>Polypodiales</taxon>
        <taxon>Pteridineae</taxon>
        <taxon>Pteridaceae</taxon>
        <taxon>Vittarioideae</taxon>
        <taxon>Adiantum</taxon>
    </lineage>
</organism>
<protein>
    <submittedName>
        <fullName evidence="1">Uncharacterized protein</fullName>
    </submittedName>
</protein>
<sequence>MHIYVSRTVSLSSSYPPSPWCELSDLKKLATSAPPLLSQVQIFQRFLPCVLRDPMRWELPYYRSATGSF</sequence>
<dbReference type="AlphaFoldDB" id="A0A9D4V824"/>
<evidence type="ECO:0000313" key="1">
    <source>
        <dbReference type="EMBL" id="KAI5080652.1"/>
    </source>
</evidence>
<accession>A0A9D4V824</accession>
<dbReference type="EMBL" id="JABFUD020000004">
    <property type="protein sequence ID" value="KAI5080652.1"/>
    <property type="molecule type" value="Genomic_DNA"/>
</dbReference>
<dbReference type="Proteomes" id="UP000886520">
    <property type="component" value="Chromosome 4"/>
</dbReference>
<name>A0A9D4V824_ADICA</name>
<comment type="caution">
    <text evidence="1">The sequence shown here is derived from an EMBL/GenBank/DDBJ whole genome shotgun (WGS) entry which is preliminary data.</text>
</comment>
<gene>
    <name evidence="1" type="ORF">GOP47_0003835</name>
</gene>
<proteinExistence type="predicted"/>
<keyword evidence="2" id="KW-1185">Reference proteome</keyword>
<reference evidence="1" key="1">
    <citation type="submission" date="2021-01" db="EMBL/GenBank/DDBJ databases">
        <title>Adiantum capillus-veneris genome.</title>
        <authorList>
            <person name="Fang Y."/>
            <person name="Liao Q."/>
        </authorList>
    </citation>
    <scope>NUCLEOTIDE SEQUENCE</scope>
    <source>
        <strain evidence="1">H3</strain>
        <tissue evidence="1">Leaf</tissue>
    </source>
</reference>
<evidence type="ECO:0000313" key="2">
    <source>
        <dbReference type="Proteomes" id="UP000886520"/>
    </source>
</evidence>